<dbReference type="InterPro" id="IPR036388">
    <property type="entry name" value="WH-like_DNA-bd_sf"/>
</dbReference>
<dbReference type="PROSITE" id="PS01332">
    <property type="entry name" value="HTH_RRF2_1"/>
    <property type="match status" value="1"/>
</dbReference>
<dbReference type="GO" id="GO:0005829">
    <property type="term" value="C:cytosol"/>
    <property type="evidence" value="ECO:0007669"/>
    <property type="project" value="TreeGrafter"/>
</dbReference>
<proteinExistence type="predicted"/>
<accession>A0A5B8S3H3</accession>
<evidence type="ECO:0000313" key="3">
    <source>
        <dbReference type="Proteomes" id="UP000321172"/>
    </source>
</evidence>
<dbReference type="Gene3D" id="1.10.10.10">
    <property type="entry name" value="Winged helix-like DNA-binding domain superfamily/Winged helix DNA-binding domain"/>
    <property type="match status" value="1"/>
</dbReference>
<dbReference type="EMBL" id="CP042345">
    <property type="protein sequence ID" value="QEA15930.1"/>
    <property type="molecule type" value="Genomic_DNA"/>
</dbReference>
<dbReference type="GO" id="GO:0003700">
    <property type="term" value="F:DNA-binding transcription factor activity"/>
    <property type="evidence" value="ECO:0007669"/>
    <property type="project" value="TreeGrafter"/>
</dbReference>
<dbReference type="OrthoDB" id="9802344at2"/>
<keyword evidence="1" id="KW-0238">DNA-binding</keyword>
<organism evidence="2 3">
    <name type="scientific">Novosphingobium ginsenosidimutans</name>
    <dbReference type="NCBI Taxonomy" id="1176536"/>
    <lineage>
        <taxon>Bacteria</taxon>
        <taxon>Pseudomonadati</taxon>
        <taxon>Pseudomonadota</taxon>
        <taxon>Alphaproteobacteria</taxon>
        <taxon>Sphingomonadales</taxon>
        <taxon>Sphingomonadaceae</taxon>
        <taxon>Novosphingobium</taxon>
    </lineage>
</organism>
<dbReference type="InterPro" id="IPR000944">
    <property type="entry name" value="Tscrpt_reg_Rrf2"/>
</dbReference>
<dbReference type="PANTHER" id="PTHR33221:SF4">
    <property type="entry name" value="HTH-TYPE TRANSCRIPTIONAL REPRESSOR NSRR"/>
    <property type="match status" value="1"/>
</dbReference>
<dbReference type="RefSeq" id="WP_147089962.1">
    <property type="nucleotide sequence ID" value="NZ_BAABJD010000001.1"/>
</dbReference>
<evidence type="ECO:0000256" key="1">
    <source>
        <dbReference type="ARBA" id="ARBA00023125"/>
    </source>
</evidence>
<protein>
    <submittedName>
        <fullName evidence="2">Rrf2 family transcriptional regulator</fullName>
    </submittedName>
</protein>
<dbReference type="SUPFAM" id="SSF46785">
    <property type="entry name" value="Winged helix' DNA-binding domain"/>
    <property type="match status" value="1"/>
</dbReference>
<evidence type="ECO:0000313" key="2">
    <source>
        <dbReference type="EMBL" id="QEA15930.1"/>
    </source>
</evidence>
<name>A0A5B8S3H3_9SPHN</name>
<dbReference type="GO" id="GO:0003677">
    <property type="term" value="F:DNA binding"/>
    <property type="evidence" value="ECO:0007669"/>
    <property type="project" value="UniProtKB-KW"/>
</dbReference>
<dbReference type="InterPro" id="IPR036390">
    <property type="entry name" value="WH_DNA-bd_sf"/>
</dbReference>
<dbReference type="Proteomes" id="UP000321172">
    <property type="component" value="Chromosome"/>
</dbReference>
<dbReference type="KEGG" id="ngf:FRF71_07145"/>
<gene>
    <name evidence="2" type="ORF">FRF71_07145</name>
</gene>
<dbReference type="PANTHER" id="PTHR33221">
    <property type="entry name" value="WINGED HELIX-TURN-HELIX TRANSCRIPTIONAL REGULATOR, RRF2 FAMILY"/>
    <property type="match status" value="1"/>
</dbReference>
<reference evidence="2 3" key="1">
    <citation type="journal article" date="2013" name="J. Microbiol. Biotechnol.">
        <title>Novosphingobium ginsenosidimutans sp. nov., with the ability to convert ginsenoside.</title>
        <authorList>
            <person name="Kim J.K."/>
            <person name="He D."/>
            <person name="Liu Q.M."/>
            <person name="Park H.Y."/>
            <person name="Jung M.S."/>
            <person name="Yoon M.H."/>
            <person name="Kim S.C."/>
            <person name="Im W.T."/>
        </authorList>
    </citation>
    <scope>NUCLEOTIDE SEQUENCE [LARGE SCALE GENOMIC DNA]</scope>
    <source>
        <strain evidence="2 3">FW-6</strain>
    </source>
</reference>
<dbReference type="Pfam" id="PF02082">
    <property type="entry name" value="Rrf2"/>
    <property type="match status" value="1"/>
</dbReference>
<dbReference type="AlphaFoldDB" id="A0A5B8S3H3"/>
<dbReference type="InterPro" id="IPR030489">
    <property type="entry name" value="TR_Rrf2-type_CS"/>
</dbReference>
<keyword evidence="3" id="KW-1185">Reference proteome</keyword>
<dbReference type="PROSITE" id="PS51197">
    <property type="entry name" value="HTH_RRF2_2"/>
    <property type="match status" value="1"/>
</dbReference>
<sequence length="152" mass="16045">MRLNLHTDYALRLLMYLAQHGGQASVDEVAGVFGVSRHHLMKVAQQLTALGYLEARRGRGGGVSLARPAAEINVGAVVRALEPTGTFVECFDRQTNTCTIAGVCGLQGALNLALGDFLARLDGYTLAQLAPNPARFRAAIGLTVPQDQTAAG</sequence>
<dbReference type="NCBIfam" id="TIGR00738">
    <property type="entry name" value="rrf2_super"/>
    <property type="match status" value="1"/>
</dbReference>